<evidence type="ECO:0000313" key="2">
    <source>
        <dbReference type="WBParaSite" id="ALUE_0001112701-mRNA-1"/>
    </source>
</evidence>
<dbReference type="Gene3D" id="2.30.30.100">
    <property type="match status" value="1"/>
</dbReference>
<dbReference type="SUPFAM" id="SSF50182">
    <property type="entry name" value="Sm-like ribonucleoproteins"/>
    <property type="match status" value="1"/>
</dbReference>
<dbReference type="PANTHER" id="PTHR21415:SF1">
    <property type="entry name" value="U7 SNRNA-ASSOCIATED SM-LIKE PROTEIN LSM11"/>
    <property type="match status" value="1"/>
</dbReference>
<sequence length="253" mass="27995">MDAFAADFDAKRALQEGCPVGVDDGEIRRLPSVDHFERLLCETNSELCTQLIEIECANAQRVPCSSTVLPTGKLREKSLAVLYAKKKELLGANNPSSSASDDERSAVVPKATVAHQHKKSVDKTTVLYRMSEGTYDGPLGKLQKWMKARKRVRITLRGRSVVNTVITAVVVAFDKHWNMIIRDGDEKLQPSVRQEAAFGAEQELSSCGYKEIPRSDAAVDGIPFVHSERRKLLARHLKCSLIRGDNVVAVHSL</sequence>
<organism evidence="1 2">
    <name type="scientific">Ascaris lumbricoides</name>
    <name type="common">Giant roundworm</name>
    <dbReference type="NCBI Taxonomy" id="6252"/>
    <lineage>
        <taxon>Eukaryota</taxon>
        <taxon>Metazoa</taxon>
        <taxon>Ecdysozoa</taxon>
        <taxon>Nematoda</taxon>
        <taxon>Chromadorea</taxon>
        <taxon>Rhabditida</taxon>
        <taxon>Spirurina</taxon>
        <taxon>Ascaridomorpha</taxon>
        <taxon>Ascaridoidea</taxon>
        <taxon>Ascarididae</taxon>
        <taxon>Ascaris</taxon>
    </lineage>
</organism>
<dbReference type="PANTHER" id="PTHR21415">
    <property type="entry name" value="U7 SNRNA-ASSOCIATED SM-LIKE PROTEIN LSM11"/>
    <property type="match status" value="1"/>
</dbReference>
<dbReference type="InterPro" id="IPR010920">
    <property type="entry name" value="LSM_dom_sf"/>
</dbReference>
<dbReference type="Proteomes" id="UP000036681">
    <property type="component" value="Unplaced"/>
</dbReference>
<dbReference type="GO" id="GO:0006398">
    <property type="term" value="P:mRNA 3'-end processing by stem-loop binding and cleavage"/>
    <property type="evidence" value="ECO:0007669"/>
    <property type="project" value="TreeGrafter"/>
</dbReference>
<keyword evidence="1" id="KW-1185">Reference proteome</keyword>
<dbReference type="GO" id="GO:0071209">
    <property type="term" value="F:U7 snRNA binding"/>
    <property type="evidence" value="ECO:0007669"/>
    <property type="project" value="InterPro"/>
</dbReference>
<dbReference type="AlphaFoldDB" id="A0A0M3I3C6"/>
<evidence type="ECO:0000313" key="1">
    <source>
        <dbReference type="Proteomes" id="UP000036681"/>
    </source>
</evidence>
<protein>
    <submittedName>
        <fullName evidence="2">Sm domain-containing protein</fullName>
    </submittedName>
</protein>
<name>A0A0M3I3C6_ASCLU</name>
<dbReference type="GO" id="GO:0005683">
    <property type="term" value="C:U7 snRNP"/>
    <property type="evidence" value="ECO:0007669"/>
    <property type="project" value="TreeGrafter"/>
</dbReference>
<accession>A0A0M3I3C6</accession>
<dbReference type="InterPro" id="IPR039267">
    <property type="entry name" value="Lsm11"/>
</dbReference>
<dbReference type="WBParaSite" id="ALUE_0001112701-mRNA-1">
    <property type="protein sequence ID" value="ALUE_0001112701-mRNA-1"/>
    <property type="gene ID" value="ALUE_0001112701"/>
</dbReference>
<proteinExistence type="predicted"/>
<reference evidence="2" key="1">
    <citation type="submission" date="2017-02" db="UniProtKB">
        <authorList>
            <consortium name="WormBaseParasite"/>
        </authorList>
    </citation>
    <scope>IDENTIFICATION</scope>
</reference>